<gene>
    <name evidence="3" type="ORF">HNP98_002261</name>
</gene>
<dbReference type="SUPFAM" id="SSF51445">
    <property type="entry name" value="(Trans)glycosidases"/>
    <property type="match status" value="1"/>
</dbReference>
<feature type="region of interest" description="Disordered" evidence="1">
    <location>
        <begin position="311"/>
        <end position="332"/>
    </location>
</feature>
<keyword evidence="4" id="KW-1185">Reference proteome</keyword>
<dbReference type="Proteomes" id="UP000779507">
    <property type="component" value="Unassembled WGS sequence"/>
</dbReference>
<comment type="caution">
    <text evidence="3">The sequence shown here is derived from an EMBL/GenBank/DDBJ whole genome shotgun (WGS) entry which is preliminary data.</text>
</comment>
<reference evidence="3 4" key="1">
    <citation type="submission" date="2020-05" db="EMBL/GenBank/DDBJ databases">
        <title>Genomic Encyclopedia of Type Strains, Phase IV (KMG-V): Genome sequencing to study the core and pangenomes of soil and plant-associated prokaryotes.</title>
        <authorList>
            <person name="Whitman W."/>
        </authorList>
    </citation>
    <scope>NUCLEOTIDE SEQUENCE [LARGE SCALE GENOMIC DNA]</scope>
    <source>
        <strain evidence="3 4">9A</strain>
    </source>
</reference>
<dbReference type="RefSeq" id="WP_173810154.1">
    <property type="nucleotide sequence ID" value="NZ_JABSNP010000009.1"/>
</dbReference>
<dbReference type="InterPro" id="IPR013785">
    <property type="entry name" value="Aldolase_TIM"/>
</dbReference>
<keyword evidence="2" id="KW-0732">Signal</keyword>
<protein>
    <submittedName>
        <fullName evidence="3">Alpha-galactosidase</fullName>
        <ecNumber evidence="3">3.2.1.22</ecNumber>
    </submittedName>
</protein>
<accession>A0ABX2FR64</accession>
<sequence>MNRRHFLQLSGAGLGSLVVVAAAGPTETVALPARVLVRLDGGTQALTTQDHATWTYRDVTVRLSRPAGGGLAVAVRAPTAALHAVQLQWQYAAPAGAAVLGDAWERTYGDVQFLPAAFARRLPWYFVQHDPQSGRAACFGVQTGGRTLCYWQVGDGTMQLTLDTGSAGVGVQLGPRTLDAATVRATTGRAGENVFATARRFCGLLCPAPRLPRQPVYGINDWYFAYGNNSAALILEHTALLADLAPGGDNRPFSVIDAGWAAYSPLVPGDCCWQDDFSTPNAKFPDMHRLAGDVQRLGMRPGLWTRPLCARHDDKPTRRLPPIPGRDDPRKPVLDPTIPENLARIQQNFATYRAWGYELVKHDFSTYDLLGKWGFEMADRFTAPGWRFHDNSRTTAEVILGLYQTIREAAGPAYLIGCDTVGHLAAGLFELNRTGDDTSGLDWDRTRKMGVNTLGFRLVQHNQFFAVDGDCVGITPKVAWAENAQWLRLLAGSGAPLFVSAQPVAVGEAQKLALKAAFAQAARVQPVGEPLDWLTSLRPTKWRLDGQLTEFDWS</sequence>
<dbReference type="GO" id="GO:0004557">
    <property type="term" value="F:alpha-galactosidase activity"/>
    <property type="evidence" value="ECO:0007669"/>
    <property type="project" value="UniProtKB-EC"/>
</dbReference>
<dbReference type="InterPro" id="IPR006311">
    <property type="entry name" value="TAT_signal"/>
</dbReference>
<feature type="signal peptide" evidence="2">
    <location>
        <begin position="1"/>
        <end position="21"/>
    </location>
</feature>
<dbReference type="Gene3D" id="3.20.20.70">
    <property type="entry name" value="Aldolase class I"/>
    <property type="match status" value="1"/>
</dbReference>
<evidence type="ECO:0000256" key="1">
    <source>
        <dbReference type="SAM" id="MobiDB-lite"/>
    </source>
</evidence>
<evidence type="ECO:0000313" key="3">
    <source>
        <dbReference type="EMBL" id="NRT19432.1"/>
    </source>
</evidence>
<keyword evidence="3" id="KW-0326">Glycosidase</keyword>
<dbReference type="InterPro" id="IPR017853">
    <property type="entry name" value="GH"/>
</dbReference>
<dbReference type="PROSITE" id="PS51318">
    <property type="entry name" value="TAT"/>
    <property type="match status" value="1"/>
</dbReference>
<dbReference type="EMBL" id="JABSNP010000009">
    <property type="protein sequence ID" value="NRT19432.1"/>
    <property type="molecule type" value="Genomic_DNA"/>
</dbReference>
<name>A0ABX2FR64_9BACT</name>
<dbReference type="EC" id="3.2.1.22" evidence="3"/>
<proteinExistence type="predicted"/>
<keyword evidence="3" id="KW-0378">Hydrolase</keyword>
<feature type="chain" id="PRO_5046796940" evidence="2">
    <location>
        <begin position="22"/>
        <end position="554"/>
    </location>
</feature>
<evidence type="ECO:0000256" key="2">
    <source>
        <dbReference type="SAM" id="SignalP"/>
    </source>
</evidence>
<evidence type="ECO:0000313" key="4">
    <source>
        <dbReference type="Proteomes" id="UP000779507"/>
    </source>
</evidence>
<organism evidence="3 4">
    <name type="scientific">Hymenobacter caeli</name>
    <dbReference type="NCBI Taxonomy" id="2735894"/>
    <lineage>
        <taxon>Bacteria</taxon>
        <taxon>Pseudomonadati</taxon>
        <taxon>Bacteroidota</taxon>
        <taxon>Cytophagia</taxon>
        <taxon>Cytophagales</taxon>
        <taxon>Hymenobacteraceae</taxon>
        <taxon>Hymenobacter</taxon>
    </lineage>
</organism>